<gene>
    <name evidence="7" type="ORF">AAF712_007722</name>
</gene>
<comment type="subcellular location">
    <subcellularLocation>
        <location evidence="1">Membrane</location>
        <topology evidence="1">Single-pass membrane protein</topology>
    </subcellularLocation>
</comment>
<feature type="compositionally biased region" description="Low complexity" evidence="5">
    <location>
        <begin position="225"/>
        <end position="236"/>
    </location>
</feature>
<feature type="compositionally biased region" description="Low complexity" evidence="5">
    <location>
        <begin position="148"/>
        <end position="159"/>
    </location>
</feature>
<keyword evidence="8" id="KW-1185">Reference proteome</keyword>
<organism evidence="7 8">
    <name type="scientific">Marasmius tenuissimus</name>
    <dbReference type="NCBI Taxonomy" id="585030"/>
    <lineage>
        <taxon>Eukaryota</taxon>
        <taxon>Fungi</taxon>
        <taxon>Dikarya</taxon>
        <taxon>Basidiomycota</taxon>
        <taxon>Agaricomycotina</taxon>
        <taxon>Agaricomycetes</taxon>
        <taxon>Agaricomycetidae</taxon>
        <taxon>Agaricales</taxon>
        <taxon>Marasmiineae</taxon>
        <taxon>Marasmiaceae</taxon>
        <taxon>Marasmius</taxon>
    </lineage>
</organism>
<evidence type="ECO:0000256" key="5">
    <source>
        <dbReference type="SAM" id="MobiDB-lite"/>
    </source>
</evidence>
<reference evidence="7 8" key="1">
    <citation type="submission" date="2024-05" db="EMBL/GenBank/DDBJ databases">
        <title>A draft genome resource for the thread blight pathogen Marasmius tenuissimus strain MS-2.</title>
        <authorList>
            <person name="Yulfo-Soto G.E."/>
            <person name="Baruah I.K."/>
            <person name="Amoako-Attah I."/>
            <person name="Bukari Y."/>
            <person name="Meinhardt L.W."/>
            <person name="Bailey B.A."/>
            <person name="Cohen S.P."/>
        </authorList>
    </citation>
    <scope>NUCLEOTIDE SEQUENCE [LARGE SCALE GENOMIC DNA]</scope>
    <source>
        <strain evidence="7 8">MS-2</strain>
    </source>
</reference>
<evidence type="ECO:0000256" key="2">
    <source>
        <dbReference type="ARBA" id="ARBA00022692"/>
    </source>
</evidence>
<evidence type="ECO:0000256" key="6">
    <source>
        <dbReference type="SAM" id="Phobius"/>
    </source>
</evidence>
<evidence type="ECO:0000313" key="8">
    <source>
        <dbReference type="Proteomes" id="UP001437256"/>
    </source>
</evidence>
<protein>
    <submittedName>
        <fullName evidence="7">Uncharacterized protein</fullName>
    </submittedName>
</protein>
<keyword evidence="3 6" id="KW-1133">Transmembrane helix</keyword>
<evidence type="ECO:0000256" key="1">
    <source>
        <dbReference type="ARBA" id="ARBA00004167"/>
    </source>
</evidence>
<feature type="region of interest" description="Disordered" evidence="5">
    <location>
        <begin position="98"/>
        <end position="329"/>
    </location>
</feature>
<feature type="transmembrane region" description="Helical" evidence="6">
    <location>
        <begin position="48"/>
        <end position="71"/>
    </location>
</feature>
<dbReference type="InterPro" id="IPR051694">
    <property type="entry name" value="Immunoregulatory_rcpt-like"/>
</dbReference>
<dbReference type="PANTHER" id="PTHR15549">
    <property type="entry name" value="PAIRED IMMUNOGLOBULIN-LIKE TYPE 2 RECEPTOR"/>
    <property type="match status" value="1"/>
</dbReference>
<accession>A0ABR2ZVJ0</accession>
<evidence type="ECO:0000256" key="4">
    <source>
        <dbReference type="ARBA" id="ARBA00023136"/>
    </source>
</evidence>
<dbReference type="Proteomes" id="UP001437256">
    <property type="component" value="Unassembled WGS sequence"/>
</dbReference>
<evidence type="ECO:0000256" key="3">
    <source>
        <dbReference type="ARBA" id="ARBA00022989"/>
    </source>
</evidence>
<feature type="compositionally biased region" description="Polar residues" evidence="5">
    <location>
        <begin position="197"/>
        <end position="209"/>
    </location>
</feature>
<proteinExistence type="predicted"/>
<evidence type="ECO:0000313" key="7">
    <source>
        <dbReference type="EMBL" id="KAL0065368.1"/>
    </source>
</evidence>
<name>A0ABR2ZVJ0_9AGAR</name>
<sequence length="350" mass="37591">MVHTPSSTLSNGNAVSTVYETEATLDSGAVVTGAPSSAINSSSGRTGAIVGGVVGGVIGLAALLVLCLLLYRRWKRKRTFSEFDGDFAPDRVERSMSQVKPFSGRNHKSHDRDLPTLPSIPVEDTTVPHYTDDHTVVPSPPQSPNGRYSIYNPPSSPISENHTHSSHSMSHHQHQHHYPYQNDFSHPSPGPSLVPLTATNTGGAPSFVSSLDMMYSSQPPPPLPQQQHQLHQPQPQRDLPFPTSASYPVSPPRSPPLHAYTGPTAGMIDNRLSDSEEENGSGESGEGARRRRLSVVNPDFEEGEHEEQDEKKSGSGSGSDEGVVYAGGYDEDARQAYLAGGPGVSRRSDS</sequence>
<keyword evidence="2 6" id="KW-0812">Transmembrane</keyword>
<comment type="caution">
    <text evidence="7">The sequence shown here is derived from an EMBL/GenBank/DDBJ whole genome shotgun (WGS) entry which is preliminary data.</text>
</comment>
<dbReference type="EMBL" id="JBBXMP010000049">
    <property type="protein sequence ID" value="KAL0065368.1"/>
    <property type="molecule type" value="Genomic_DNA"/>
</dbReference>
<keyword evidence="4 6" id="KW-0472">Membrane</keyword>